<proteinExistence type="predicted"/>
<protein>
    <submittedName>
        <fullName evidence="2">CEP44 domain-containing protein</fullName>
    </submittedName>
</protein>
<organism evidence="2 3">
    <name type="scientific">Haematococcus lacustris</name>
    <name type="common">Green alga</name>
    <name type="synonym">Haematococcus pluvialis</name>
    <dbReference type="NCBI Taxonomy" id="44745"/>
    <lineage>
        <taxon>Eukaryota</taxon>
        <taxon>Viridiplantae</taxon>
        <taxon>Chlorophyta</taxon>
        <taxon>core chlorophytes</taxon>
        <taxon>Chlorophyceae</taxon>
        <taxon>CS clade</taxon>
        <taxon>Chlamydomonadales</taxon>
        <taxon>Haematococcaceae</taxon>
        <taxon>Haematococcus</taxon>
    </lineage>
</organism>
<sequence>GFAERKLLLLCDVIQCCKKIHNDEIRKERLAALKTRPGGPTDSRLSEPSRKAPDVKIVKGGWEVRQVMQLQHMPNSSDGGHSVFQVKRQIVTASPAATPPPSSQPAAGLP</sequence>
<keyword evidence="3" id="KW-1185">Reference proteome</keyword>
<feature type="compositionally biased region" description="Basic and acidic residues" evidence="1">
    <location>
        <begin position="44"/>
        <end position="53"/>
    </location>
</feature>
<accession>A0A6A0AHD0</accession>
<feature type="non-terminal residue" evidence="2">
    <location>
        <position position="1"/>
    </location>
</feature>
<evidence type="ECO:0000313" key="2">
    <source>
        <dbReference type="EMBL" id="GFH31434.1"/>
    </source>
</evidence>
<reference evidence="2 3" key="1">
    <citation type="submission" date="2020-02" db="EMBL/GenBank/DDBJ databases">
        <title>Draft genome sequence of Haematococcus lacustris strain NIES-144.</title>
        <authorList>
            <person name="Morimoto D."/>
            <person name="Nakagawa S."/>
            <person name="Yoshida T."/>
            <person name="Sawayama S."/>
        </authorList>
    </citation>
    <scope>NUCLEOTIDE SEQUENCE [LARGE SCALE GENOMIC DNA]</scope>
    <source>
        <strain evidence="2 3">NIES-144</strain>
    </source>
</reference>
<gene>
    <name evidence="2" type="ORF">HaLaN_30483</name>
</gene>
<feature type="region of interest" description="Disordered" evidence="1">
    <location>
        <begin position="90"/>
        <end position="110"/>
    </location>
</feature>
<evidence type="ECO:0000256" key="1">
    <source>
        <dbReference type="SAM" id="MobiDB-lite"/>
    </source>
</evidence>
<dbReference type="AlphaFoldDB" id="A0A6A0AHD0"/>
<name>A0A6A0AHD0_HAELA</name>
<feature type="region of interest" description="Disordered" evidence="1">
    <location>
        <begin position="34"/>
        <end position="53"/>
    </location>
</feature>
<comment type="caution">
    <text evidence="2">The sequence shown here is derived from an EMBL/GenBank/DDBJ whole genome shotgun (WGS) entry which is preliminary data.</text>
</comment>
<dbReference type="Proteomes" id="UP000485058">
    <property type="component" value="Unassembled WGS sequence"/>
</dbReference>
<evidence type="ECO:0000313" key="3">
    <source>
        <dbReference type="Proteomes" id="UP000485058"/>
    </source>
</evidence>
<dbReference type="EMBL" id="BLLF01005624">
    <property type="protein sequence ID" value="GFH31434.1"/>
    <property type="molecule type" value="Genomic_DNA"/>
</dbReference>